<dbReference type="EC" id="3.1.3.2" evidence="2"/>
<evidence type="ECO:0000259" key="4">
    <source>
        <dbReference type="Pfam" id="PF01569"/>
    </source>
</evidence>
<dbReference type="SUPFAM" id="SSF48317">
    <property type="entry name" value="Acid phosphatase/Vanadium-dependent haloperoxidase"/>
    <property type="match status" value="1"/>
</dbReference>
<dbReference type="Proteomes" id="UP000494245">
    <property type="component" value="Unassembled WGS sequence"/>
</dbReference>
<reference evidence="5 6" key="2">
    <citation type="submission" date="2020-05" db="EMBL/GenBank/DDBJ databases">
        <title>Draft genome sequence of Desulfovibrio sp. strainFSS-1.</title>
        <authorList>
            <person name="Shimoshige H."/>
            <person name="Kobayashi H."/>
            <person name="Maekawa T."/>
        </authorList>
    </citation>
    <scope>NUCLEOTIDE SEQUENCE [LARGE SCALE GENOMIC DNA]</scope>
    <source>
        <strain evidence="5 6">SIID29052-01</strain>
    </source>
</reference>
<evidence type="ECO:0000313" key="5">
    <source>
        <dbReference type="EMBL" id="GFK93120.1"/>
    </source>
</evidence>
<comment type="catalytic activity">
    <reaction evidence="2">
        <text>a phosphate monoester + H2O = an alcohol + phosphate</text>
        <dbReference type="Rhea" id="RHEA:15017"/>
        <dbReference type="ChEBI" id="CHEBI:15377"/>
        <dbReference type="ChEBI" id="CHEBI:30879"/>
        <dbReference type="ChEBI" id="CHEBI:43474"/>
        <dbReference type="ChEBI" id="CHEBI:67140"/>
        <dbReference type="EC" id="3.1.3.2"/>
    </reaction>
</comment>
<accession>A0A6V8LQ72</accession>
<evidence type="ECO:0000313" key="6">
    <source>
        <dbReference type="Proteomes" id="UP000494245"/>
    </source>
</evidence>
<keyword evidence="3" id="KW-0732">Signal</keyword>
<evidence type="ECO:0000256" key="2">
    <source>
        <dbReference type="PIRNR" id="PIRNR000897"/>
    </source>
</evidence>
<keyword evidence="1" id="KW-0408">Iron</keyword>
<comment type="caution">
    <text evidence="5">The sequence shown here is derived from an EMBL/GenBank/DDBJ whole genome shotgun (WGS) entry which is preliminary data.</text>
</comment>
<feature type="signal peptide" evidence="3">
    <location>
        <begin position="1"/>
        <end position="21"/>
    </location>
</feature>
<reference evidence="5 6" key="1">
    <citation type="submission" date="2020-04" db="EMBL/GenBank/DDBJ databases">
        <authorList>
            <consortium name="Desulfovibrio sp. FSS-1 genome sequencing consortium"/>
            <person name="Shimoshige H."/>
            <person name="Kobayashi H."/>
            <person name="Maekawa T."/>
        </authorList>
    </citation>
    <scope>NUCLEOTIDE SEQUENCE [LARGE SCALE GENOMIC DNA]</scope>
    <source>
        <strain evidence="5 6">SIID29052-01</strain>
    </source>
</reference>
<dbReference type="InterPro" id="IPR036938">
    <property type="entry name" value="PAP2/HPO_sf"/>
</dbReference>
<dbReference type="PROSITE" id="PS51318">
    <property type="entry name" value="TAT"/>
    <property type="match status" value="1"/>
</dbReference>
<dbReference type="EMBL" id="BLTE01000003">
    <property type="protein sequence ID" value="GFK93120.1"/>
    <property type="molecule type" value="Genomic_DNA"/>
</dbReference>
<dbReference type="InterPro" id="IPR001011">
    <property type="entry name" value="Acid_Pase_classA_bac"/>
</dbReference>
<organism evidence="5 6">
    <name type="scientific">Fundidesulfovibrio magnetotacticus</name>
    <dbReference type="NCBI Taxonomy" id="2730080"/>
    <lineage>
        <taxon>Bacteria</taxon>
        <taxon>Pseudomonadati</taxon>
        <taxon>Thermodesulfobacteriota</taxon>
        <taxon>Desulfovibrionia</taxon>
        <taxon>Desulfovibrionales</taxon>
        <taxon>Desulfovibrionaceae</taxon>
        <taxon>Fundidesulfovibrio</taxon>
    </lineage>
</organism>
<protein>
    <recommendedName>
        <fullName evidence="2">Acid phosphatase</fullName>
        <ecNumber evidence="2">3.1.3.2</ecNumber>
    </recommendedName>
</protein>
<keyword evidence="1" id="KW-0411">Iron-sulfur</keyword>
<dbReference type="PIRSF" id="PIRSF000897">
    <property type="entry name" value="Acid_Ptase_ClsA"/>
    <property type="match status" value="1"/>
</dbReference>
<dbReference type="Pfam" id="PF01569">
    <property type="entry name" value="PAP2"/>
    <property type="match status" value="1"/>
</dbReference>
<keyword evidence="1" id="KW-0479">Metal-binding</keyword>
<dbReference type="InterPro" id="IPR006311">
    <property type="entry name" value="TAT_signal"/>
</dbReference>
<keyword evidence="2 5" id="KW-0378">Hydrolase</keyword>
<dbReference type="GO" id="GO:0030288">
    <property type="term" value="C:outer membrane-bounded periplasmic space"/>
    <property type="evidence" value="ECO:0007669"/>
    <property type="project" value="InterPro"/>
</dbReference>
<sequence length="231" mass="24260">MLSLCRRALLLLALGMSLAVAGLAPGRALAQPLGPDPYFSSAAATLAALQLLPLPPAPGTAAQAANVQLLQAVTATATPQMTAAALWDSDPSVFDFSQVLGQDFNAKNLPAANAFFTRVALNIENTNINLDRIYNSQGPVSPASYPSAHTLLGLVDGMILADMVPEKRGELVTYGVQYGLNRLILGQHWPADVGAGQMEAGVVLLALRASPSFQSDFDLARAEVRARLGLR</sequence>
<dbReference type="InterPro" id="IPR000326">
    <property type="entry name" value="PAP2/HPO"/>
</dbReference>
<dbReference type="Gene3D" id="1.20.144.10">
    <property type="entry name" value="Phosphatidic acid phosphatase type 2/haloperoxidase"/>
    <property type="match status" value="1"/>
</dbReference>
<dbReference type="PRINTS" id="PR00483">
    <property type="entry name" value="BACPHPHTASE"/>
</dbReference>
<feature type="chain" id="PRO_5028821239" description="Acid phosphatase" evidence="3">
    <location>
        <begin position="22"/>
        <end position="231"/>
    </location>
</feature>
<dbReference type="RefSeq" id="WP_173081843.1">
    <property type="nucleotide sequence ID" value="NZ_BLTE01000003.1"/>
</dbReference>
<comment type="similarity">
    <text evidence="2">Belongs to the class A bacterial acid phosphatase family.</text>
</comment>
<keyword evidence="6" id="KW-1185">Reference proteome</keyword>
<proteinExistence type="inferred from homology"/>
<evidence type="ECO:0000256" key="1">
    <source>
        <dbReference type="ARBA" id="ARBA00023014"/>
    </source>
</evidence>
<evidence type="ECO:0000256" key="3">
    <source>
        <dbReference type="SAM" id="SignalP"/>
    </source>
</evidence>
<dbReference type="GO" id="GO:0051536">
    <property type="term" value="F:iron-sulfur cluster binding"/>
    <property type="evidence" value="ECO:0007669"/>
    <property type="project" value="UniProtKB-KW"/>
</dbReference>
<feature type="domain" description="Phosphatidic acid phosphatase type 2/haloperoxidase" evidence="4">
    <location>
        <begin position="137"/>
        <end position="207"/>
    </location>
</feature>
<dbReference type="AlphaFoldDB" id="A0A6V8LQ72"/>
<dbReference type="GO" id="GO:0003993">
    <property type="term" value="F:acid phosphatase activity"/>
    <property type="evidence" value="ECO:0007669"/>
    <property type="project" value="UniProtKB-EC"/>
</dbReference>
<name>A0A6V8LQ72_9BACT</name>
<gene>
    <name evidence="5" type="primary">phoC_2</name>
    <name evidence="5" type="ORF">NNJEOMEG_00949</name>
</gene>